<feature type="domain" description="C2" evidence="2">
    <location>
        <begin position="473"/>
        <end position="595"/>
    </location>
</feature>
<evidence type="ECO:0000313" key="4">
    <source>
        <dbReference type="EMBL" id="RKO92860.1"/>
    </source>
</evidence>
<dbReference type="InterPro" id="IPR014770">
    <property type="entry name" value="Munc13_1"/>
</dbReference>
<dbReference type="SUPFAM" id="SSF49562">
    <property type="entry name" value="C2 domain (Calcium/lipid-binding domain, CaLB)"/>
    <property type="match status" value="1"/>
</dbReference>
<feature type="region of interest" description="Disordered" evidence="1">
    <location>
        <begin position="23"/>
        <end position="48"/>
    </location>
</feature>
<dbReference type="Proteomes" id="UP000269721">
    <property type="component" value="Unassembled WGS sequence"/>
</dbReference>
<dbReference type="PROSITE" id="PS50004">
    <property type="entry name" value="C2"/>
    <property type="match status" value="1"/>
</dbReference>
<dbReference type="Pfam" id="PF00168">
    <property type="entry name" value="C2"/>
    <property type="match status" value="1"/>
</dbReference>
<dbReference type="InterPro" id="IPR052811">
    <property type="entry name" value="Glucose_resp_signaling"/>
</dbReference>
<dbReference type="Pfam" id="PF06292">
    <property type="entry name" value="MUN"/>
    <property type="match status" value="1"/>
</dbReference>
<accession>A0A4P9WNT6</accession>
<gene>
    <name evidence="4" type="ORF">BDK51DRAFT_52625</name>
</gene>
<feature type="compositionally biased region" description="Basic and acidic residues" evidence="1">
    <location>
        <begin position="847"/>
        <end position="870"/>
    </location>
</feature>
<evidence type="ECO:0000259" key="2">
    <source>
        <dbReference type="PROSITE" id="PS50004"/>
    </source>
</evidence>
<evidence type="ECO:0000259" key="3">
    <source>
        <dbReference type="PROSITE" id="PS51258"/>
    </source>
</evidence>
<feature type="domain" description="MHD1" evidence="3">
    <location>
        <begin position="284"/>
        <end position="410"/>
    </location>
</feature>
<dbReference type="InterPro" id="IPR000008">
    <property type="entry name" value="C2_dom"/>
</dbReference>
<dbReference type="PROSITE" id="PS51258">
    <property type="entry name" value="MHD1"/>
    <property type="match status" value="1"/>
</dbReference>
<evidence type="ECO:0008006" key="6">
    <source>
        <dbReference type="Google" id="ProtNLM"/>
    </source>
</evidence>
<sequence>MRRIDRRRPALTLCRRSHLSRPLLPPNYPASPSLRLRRSSSRPPIPARREPSLYKTLLRSCLVLDSPSARPEITEDTTELLTPESVAVLKVAGRTWAIGEAFQVISYLELLFLKYKSYEVPTRSLEVACQILYECMKKPGWLTGFEEREPDRVPYRPVSTAHQKPVLAELLEGMHSHYRTQVTMYKEFYPKNTPRGALETTIFMLRMIFKNRLFKIEGIWKLAEMISDEIEANVKYFQEPFASEMDIVSLTTETYLKYFTLTLESNTEIIASDDAVNSASKVVFELYRRLRLMDKRYTRGVPGIQRLSRKIGFTLDRWFALFIRKWLEHLSELTLTWVTNAVCADVFEPFVPKESGPRHSSSIADHFSAVCAELDFIRELGWSDTAQIAQFLQAFANVGDGKGWNTVSRAIDQYCDAIALVEIQASKAVDGPHDIPNESCVKLCNIEYAMMKLEDIYRLLHVAGLARVIREHRAGTLGSSRSLPDGAAEDLVTGAFKIQLCYAENIKPCTRTGLANPYVVVRVPDGTLARTRAVQDTLNPSWDETFQVMLPPVDRLEIAVFSENQLTSDECAGQAVVDLRPTSRLKKKLADHHTHDAYVEMEPQGRVLVRLALEGAEEDEDYWFRRSKERLRRTRNDFVRAITARVAYRRQIPLYRELDQDLASDELFLLRVTLPLQPAPSLDIALLGALVDKVPDGELDSPKELILVTIDDGNDDIAGAVLRLEVEVLVPDGVGGGLDRLGVEHLAPFFAPFALDLLVGVVRDLPALDRAVGVAGAVGSCDEVARFDDSEVEADDGFGSGGRGGGRLFEVEKTQLENFGELLVEGRACRMVPIRRGFGGGSGGRGRGRENGVQKTQFEQKAERLLEGHA</sequence>
<dbReference type="OrthoDB" id="2015333at2759"/>
<dbReference type="AlphaFoldDB" id="A0A4P9WNT6"/>
<dbReference type="PANTHER" id="PTHR47263">
    <property type="entry name" value="ADENYLATE CYCLASE ACTIVATION PROTEIN GIT1"/>
    <property type="match status" value="1"/>
</dbReference>
<keyword evidence="5" id="KW-1185">Reference proteome</keyword>
<feature type="region of interest" description="Disordered" evidence="1">
    <location>
        <begin position="840"/>
        <end position="870"/>
    </location>
</feature>
<name>A0A4P9WNT6_9FUNG</name>
<dbReference type="Gene3D" id="1.10.357.50">
    <property type="match status" value="1"/>
</dbReference>
<dbReference type="InterPro" id="IPR010439">
    <property type="entry name" value="MUN_dom"/>
</dbReference>
<organism evidence="4 5">
    <name type="scientific">Blyttiomyces helicus</name>
    <dbReference type="NCBI Taxonomy" id="388810"/>
    <lineage>
        <taxon>Eukaryota</taxon>
        <taxon>Fungi</taxon>
        <taxon>Fungi incertae sedis</taxon>
        <taxon>Chytridiomycota</taxon>
        <taxon>Chytridiomycota incertae sedis</taxon>
        <taxon>Chytridiomycetes</taxon>
        <taxon>Chytridiomycetes incertae sedis</taxon>
        <taxon>Blyttiomyces</taxon>
    </lineage>
</organism>
<dbReference type="EMBL" id="KZ994467">
    <property type="protein sequence ID" value="RKO92860.1"/>
    <property type="molecule type" value="Genomic_DNA"/>
</dbReference>
<dbReference type="PANTHER" id="PTHR47263:SF1">
    <property type="entry name" value="C2 DOMAIN PROTEIN (AFU_ORTHOLOGUE AFUA_7G02350)"/>
    <property type="match status" value="1"/>
</dbReference>
<dbReference type="Gene3D" id="2.60.40.150">
    <property type="entry name" value="C2 domain"/>
    <property type="match status" value="1"/>
</dbReference>
<evidence type="ECO:0000313" key="5">
    <source>
        <dbReference type="Proteomes" id="UP000269721"/>
    </source>
</evidence>
<proteinExistence type="predicted"/>
<dbReference type="InterPro" id="IPR035892">
    <property type="entry name" value="C2_domain_sf"/>
</dbReference>
<dbReference type="SMART" id="SM00239">
    <property type="entry name" value="C2"/>
    <property type="match status" value="1"/>
</dbReference>
<protein>
    <recommendedName>
        <fullName evidence="6">C2 domain-containing protein</fullName>
    </recommendedName>
</protein>
<evidence type="ECO:0000256" key="1">
    <source>
        <dbReference type="SAM" id="MobiDB-lite"/>
    </source>
</evidence>
<reference evidence="5" key="1">
    <citation type="journal article" date="2018" name="Nat. Microbiol.">
        <title>Leveraging single-cell genomics to expand the fungal tree of life.</title>
        <authorList>
            <person name="Ahrendt S.R."/>
            <person name="Quandt C.A."/>
            <person name="Ciobanu D."/>
            <person name="Clum A."/>
            <person name="Salamov A."/>
            <person name="Andreopoulos B."/>
            <person name="Cheng J.F."/>
            <person name="Woyke T."/>
            <person name="Pelin A."/>
            <person name="Henrissat B."/>
            <person name="Reynolds N.K."/>
            <person name="Benny G.L."/>
            <person name="Smith M.E."/>
            <person name="James T.Y."/>
            <person name="Grigoriev I.V."/>
        </authorList>
    </citation>
    <scope>NUCLEOTIDE SEQUENCE [LARGE SCALE GENOMIC DNA]</scope>
</reference>